<sequence length="411" mass="45936">MEHESPDFVPSVFLSTKHRPKRKVKRSNSSRRKRRCRAADVETEEKMSPSRGDCPADLPSSAGAQEQTPSVLKEGETSPEEAESSTDRASPVKAPARSLHLHKMIPVVLLKHVFVSAGGFKCEKCNQNFPNIPQLMKHKQLHEEEEAAAAEEEEEEEAAAEEEDAEEEEEEEEEAAAEEEDAEEEGGSLVCEMCGKLFPGRARLSDHRCPSSFSCNMCDRTFVTSRNLKRHKLQHVKDGRKCPKCGVLFCKRHNHILFLPQADSITEYEDDSIEPSRPPRTPRTPPPASHTGIFSGIPAPLTAPAVSRLPPPVPRCKNASSQFKCPPYVCPAAFLQPLPPQHPELPPSLKLFSPQHLTSALLEVKRNSEYIFSKQRAVKQEPCELPLVPPDEQTVTHGRRERTAYDLEIVI</sequence>
<name>A0A6J2PZB0_COTGO</name>
<evidence type="ECO:0000259" key="7">
    <source>
        <dbReference type="PROSITE" id="PS50157"/>
    </source>
</evidence>
<dbReference type="RefSeq" id="XP_029291509.1">
    <property type="nucleotide sequence ID" value="XM_029435649.1"/>
</dbReference>
<feature type="region of interest" description="Disordered" evidence="6">
    <location>
        <begin position="267"/>
        <end position="295"/>
    </location>
</feature>
<feature type="region of interest" description="Disordered" evidence="6">
    <location>
        <begin position="140"/>
        <end position="187"/>
    </location>
</feature>
<reference evidence="9 10" key="1">
    <citation type="submission" date="2025-04" db="UniProtKB">
        <authorList>
            <consortium name="RefSeq"/>
        </authorList>
    </citation>
    <scope>IDENTIFICATION</scope>
</reference>
<dbReference type="AlphaFoldDB" id="A0A6J2PZB0"/>
<dbReference type="OrthoDB" id="8922241at2759"/>
<dbReference type="GO" id="GO:0008270">
    <property type="term" value="F:zinc ion binding"/>
    <property type="evidence" value="ECO:0007669"/>
    <property type="project" value="UniProtKB-KW"/>
</dbReference>
<dbReference type="Proteomes" id="UP000504630">
    <property type="component" value="Chromosome 7"/>
</dbReference>
<keyword evidence="3 5" id="KW-0863">Zinc-finger</keyword>
<feature type="domain" description="C2H2-type" evidence="7">
    <location>
        <begin position="120"/>
        <end position="147"/>
    </location>
</feature>
<feature type="domain" description="C2H2-type" evidence="7">
    <location>
        <begin position="213"/>
        <end position="240"/>
    </location>
</feature>
<dbReference type="InterPro" id="IPR013087">
    <property type="entry name" value="Znf_C2H2_type"/>
</dbReference>
<dbReference type="SMART" id="SM00355">
    <property type="entry name" value="ZnF_C2H2"/>
    <property type="match status" value="3"/>
</dbReference>
<dbReference type="PROSITE" id="PS50157">
    <property type="entry name" value="ZINC_FINGER_C2H2_2"/>
    <property type="match status" value="2"/>
</dbReference>
<keyword evidence="4" id="KW-0862">Zinc</keyword>
<evidence type="ECO:0000313" key="10">
    <source>
        <dbReference type="RefSeq" id="XP_029291509.1"/>
    </source>
</evidence>
<evidence type="ECO:0000256" key="6">
    <source>
        <dbReference type="SAM" id="MobiDB-lite"/>
    </source>
</evidence>
<gene>
    <name evidence="9 10" type="primary">LOC115010826</name>
</gene>
<dbReference type="PANTHER" id="PTHR24409">
    <property type="entry name" value="ZINC FINGER PROTEIN 142"/>
    <property type="match status" value="1"/>
</dbReference>
<evidence type="ECO:0000256" key="1">
    <source>
        <dbReference type="ARBA" id="ARBA00022723"/>
    </source>
</evidence>
<organism evidence="8 9">
    <name type="scientific">Cottoperca gobio</name>
    <name type="common">Frogmouth</name>
    <name type="synonym">Aphritis gobio</name>
    <dbReference type="NCBI Taxonomy" id="56716"/>
    <lineage>
        <taxon>Eukaryota</taxon>
        <taxon>Metazoa</taxon>
        <taxon>Chordata</taxon>
        <taxon>Craniata</taxon>
        <taxon>Vertebrata</taxon>
        <taxon>Euteleostomi</taxon>
        <taxon>Actinopterygii</taxon>
        <taxon>Neopterygii</taxon>
        <taxon>Teleostei</taxon>
        <taxon>Neoteleostei</taxon>
        <taxon>Acanthomorphata</taxon>
        <taxon>Eupercaria</taxon>
        <taxon>Perciformes</taxon>
        <taxon>Notothenioidei</taxon>
        <taxon>Bovichtidae</taxon>
        <taxon>Cottoperca</taxon>
    </lineage>
</organism>
<feature type="compositionally biased region" description="Basic and acidic residues" evidence="6">
    <location>
        <begin position="37"/>
        <end position="48"/>
    </location>
</feature>
<evidence type="ECO:0000256" key="2">
    <source>
        <dbReference type="ARBA" id="ARBA00022737"/>
    </source>
</evidence>
<evidence type="ECO:0000313" key="8">
    <source>
        <dbReference type="Proteomes" id="UP000504630"/>
    </source>
</evidence>
<keyword evidence="2" id="KW-0677">Repeat</keyword>
<dbReference type="PROSITE" id="PS00028">
    <property type="entry name" value="ZINC_FINGER_C2H2_1"/>
    <property type="match status" value="2"/>
</dbReference>
<keyword evidence="8" id="KW-1185">Reference proteome</keyword>
<dbReference type="SUPFAM" id="SSF57667">
    <property type="entry name" value="beta-beta-alpha zinc fingers"/>
    <property type="match status" value="1"/>
</dbReference>
<feature type="region of interest" description="Disordered" evidence="6">
    <location>
        <begin position="1"/>
        <end position="94"/>
    </location>
</feature>
<dbReference type="Gene3D" id="3.30.160.60">
    <property type="entry name" value="Classic Zinc Finger"/>
    <property type="match status" value="2"/>
</dbReference>
<accession>A0A6J2PZB0</accession>
<evidence type="ECO:0000256" key="4">
    <source>
        <dbReference type="ARBA" id="ARBA00022833"/>
    </source>
</evidence>
<dbReference type="KEGG" id="cgob:115010826"/>
<feature type="compositionally biased region" description="Pro residues" evidence="6">
    <location>
        <begin position="276"/>
        <end position="288"/>
    </location>
</feature>
<evidence type="ECO:0000313" key="9">
    <source>
        <dbReference type="RefSeq" id="XP_029291508.1"/>
    </source>
</evidence>
<evidence type="ECO:0000256" key="3">
    <source>
        <dbReference type="ARBA" id="ARBA00022771"/>
    </source>
</evidence>
<feature type="compositionally biased region" description="Acidic residues" evidence="6">
    <location>
        <begin position="143"/>
        <end position="186"/>
    </location>
</feature>
<dbReference type="Pfam" id="PF00096">
    <property type="entry name" value="zf-C2H2"/>
    <property type="match status" value="2"/>
</dbReference>
<feature type="compositionally biased region" description="Basic residues" evidence="6">
    <location>
        <begin position="16"/>
        <end position="36"/>
    </location>
</feature>
<evidence type="ECO:0000256" key="5">
    <source>
        <dbReference type="PROSITE-ProRule" id="PRU00042"/>
    </source>
</evidence>
<dbReference type="RefSeq" id="XP_029291508.1">
    <property type="nucleotide sequence ID" value="XM_029435648.1"/>
</dbReference>
<keyword evidence="1" id="KW-0479">Metal-binding</keyword>
<protein>
    <submittedName>
        <fullName evidence="9 10">PR domain zinc finger protein 15-like isoform X1</fullName>
    </submittedName>
</protein>
<dbReference type="InterPro" id="IPR036236">
    <property type="entry name" value="Znf_C2H2_sf"/>
</dbReference>
<dbReference type="GeneID" id="115010826"/>
<proteinExistence type="predicted"/>